<evidence type="ECO:0000256" key="4">
    <source>
        <dbReference type="SAM" id="Phobius"/>
    </source>
</evidence>
<feature type="transmembrane region" description="Helical" evidence="4">
    <location>
        <begin position="355"/>
        <end position="374"/>
    </location>
</feature>
<keyword evidence="3 5" id="KW-0808">Transferase</keyword>
<feature type="transmembrane region" description="Helical" evidence="4">
    <location>
        <begin position="328"/>
        <end position="348"/>
    </location>
</feature>
<keyword evidence="4" id="KW-0812">Transmembrane</keyword>
<reference evidence="5 6" key="1">
    <citation type="submission" date="2018-10" db="EMBL/GenBank/DDBJ databases">
        <title>Genome sequencing of Mucilaginibacter sp. HYN0043.</title>
        <authorList>
            <person name="Kim M."/>
            <person name="Yi H."/>
        </authorList>
    </citation>
    <scope>NUCLEOTIDE SEQUENCE [LARGE SCALE GENOMIC DNA]</scope>
    <source>
        <strain evidence="5 6">HYN0043</strain>
    </source>
</reference>
<proteinExistence type="inferred from homology"/>
<name>A0A494VKZ2_9SPHI</name>
<dbReference type="SUPFAM" id="SSF53448">
    <property type="entry name" value="Nucleotide-diphospho-sugar transferases"/>
    <property type="match status" value="1"/>
</dbReference>
<dbReference type="InterPro" id="IPR029044">
    <property type="entry name" value="Nucleotide-diphossugar_trans"/>
</dbReference>
<dbReference type="Gene3D" id="3.90.550.10">
    <property type="entry name" value="Spore Coat Polysaccharide Biosynthesis Protein SpsA, Chain A"/>
    <property type="match status" value="1"/>
</dbReference>
<keyword evidence="6" id="KW-1185">Reference proteome</keyword>
<dbReference type="OrthoDB" id="1523666at2"/>
<keyword evidence="4" id="KW-1133">Transmembrane helix</keyword>
<keyword evidence="4" id="KW-0472">Membrane</keyword>
<dbReference type="KEGG" id="muh:HYN43_007590"/>
<evidence type="ECO:0000256" key="1">
    <source>
        <dbReference type="ARBA" id="ARBA00006739"/>
    </source>
</evidence>
<evidence type="ECO:0000313" key="5">
    <source>
        <dbReference type="EMBL" id="AYL95164.1"/>
    </source>
</evidence>
<gene>
    <name evidence="5" type="ORF">HYN43_007590</name>
</gene>
<comment type="similarity">
    <text evidence="1">Belongs to the glycosyltransferase 2 family.</text>
</comment>
<sequence length="392" mass="44116">MNYLNELIYLLSVLAFAILSIQVFYLLVFSVAGWLAKTKVYPEASMLGSFAIYIPAYKEDAVILETAMAALTLDYPAVKRKIIVIADSLQAETIDKLKKLPIELVEVLFDKSTKAKALNTALSQTRRNYDYALILDADNICDKKYLQRMNDALQAGYKVVQGQRVAKNTNTAFALLDAISEGINNHIFRKGHCALGLSSAIIGSGMALDFNLFNEIIPEITAVGGFDKEMELRLLKRKIKFGYAENAVVFDEKTQRAEVFQNQRKRWLSAQLNYLKLYFADGFIQLFKGNLDFFDKVLQTMLLPRIMIIGILPVLFVLSFLIRPVLSPLYWLSLAAAAYTAIFIAVPATYRTRKLLGAAGRLPLAFFMMARLFFKLKGANNTFIHTPHGETK</sequence>
<feature type="transmembrane region" description="Helical" evidence="4">
    <location>
        <begin position="302"/>
        <end position="322"/>
    </location>
</feature>
<evidence type="ECO:0000313" key="6">
    <source>
        <dbReference type="Proteomes" id="UP000270046"/>
    </source>
</evidence>
<dbReference type="CDD" id="cd06423">
    <property type="entry name" value="CESA_like"/>
    <property type="match status" value="1"/>
</dbReference>
<dbReference type="PANTHER" id="PTHR43630:SF1">
    <property type="entry name" value="POLY-BETA-1,6-N-ACETYL-D-GLUCOSAMINE SYNTHASE"/>
    <property type="match status" value="1"/>
</dbReference>
<keyword evidence="2" id="KW-0328">Glycosyltransferase</keyword>
<dbReference type="AlphaFoldDB" id="A0A494VKZ2"/>
<dbReference type="EMBL" id="CP032869">
    <property type="protein sequence ID" value="AYL95164.1"/>
    <property type="molecule type" value="Genomic_DNA"/>
</dbReference>
<dbReference type="Proteomes" id="UP000270046">
    <property type="component" value="Chromosome"/>
</dbReference>
<accession>A0A494VKZ2</accession>
<dbReference type="Pfam" id="PF13641">
    <property type="entry name" value="Glyco_tranf_2_3"/>
    <property type="match status" value="1"/>
</dbReference>
<organism evidence="5 6">
    <name type="scientific">Mucilaginibacter celer</name>
    <dbReference type="NCBI Taxonomy" id="2305508"/>
    <lineage>
        <taxon>Bacteria</taxon>
        <taxon>Pseudomonadati</taxon>
        <taxon>Bacteroidota</taxon>
        <taxon>Sphingobacteriia</taxon>
        <taxon>Sphingobacteriales</taxon>
        <taxon>Sphingobacteriaceae</taxon>
        <taxon>Mucilaginibacter</taxon>
    </lineage>
</organism>
<feature type="transmembrane region" description="Helical" evidence="4">
    <location>
        <begin position="6"/>
        <end position="36"/>
    </location>
</feature>
<protein>
    <submittedName>
        <fullName evidence="5">Glycosyltransferase</fullName>
    </submittedName>
</protein>
<evidence type="ECO:0000256" key="2">
    <source>
        <dbReference type="ARBA" id="ARBA00022676"/>
    </source>
</evidence>
<dbReference type="PANTHER" id="PTHR43630">
    <property type="entry name" value="POLY-BETA-1,6-N-ACETYL-D-GLUCOSAMINE SYNTHASE"/>
    <property type="match status" value="1"/>
</dbReference>
<dbReference type="GO" id="GO:0016757">
    <property type="term" value="F:glycosyltransferase activity"/>
    <property type="evidence" value="ECO:0007669"/>
    <property type="project" value="UniProtKB-KW"/>
</dbReference>
<evidence type="ECO:0000256" key="3">
    <source>
        <dbReference type="ARBA" id="ARBA00022679"/>
    </source>
</evidence>
<dbReference type="RefSeq" id="WP_119408868.1">
    <property type="nucleotide sequence ID" value="NZ_CP032869.1"/>
</dbReference>